<evidence type="ECO:0000313" key="3">
    <source>
        <dbReference type="Proteomes" id="UP000256601"/>
    </source>
</evidence>
<dbReference type="PANTHER" id="PTHR39600">
    <property type="entry name" value="PEPTIDASE INHIBITOR I78 FAMILY PROTEIN"/>
    <property type="match status" value="1"/>
</dbReference>
<feature type="signal peptide" evidence="1">
    <location>
        <begin position="1"/>
        <end position="18"/>
    </location>
</feature>
<keyword evidence="1" id="KW-0732">Signal</keyword>
<accession>A0A371C008</accession>
<reference evidence="2 3" key="1">
    <citation type="submission" date="2018-07" db="EMBL/GenBank/DDBJ databases">
        <title>Draft Genome Assemblies for Five Robust Yarrowia lipolytica Strains Exhibiting High Lipid Production and Pentose Sugar Utilization and Sugar Alcohol Secretion from Undetoxified Lignocellulosic Biomass Hydrolysates.</title>
        <authorList>
            <consortium name="DOE Joint Genome Institute"/>
            <person name="Walker C."/>
            <person name="Ryu S."/>
            <person name="Na H."/>
            <person name="Zane M."/>
            <person name="LaButti K."/>
            <person name="Lipzen A."/>
            <person name="Haridas S."/>
            <person name="Barry K."/>
            <person name="Grigoriev I.V."/>
            <person name="Quarterman J."/>
            <person name="Slininger P."/>
            <person name="Dien B."/>
            <person name="Trinh C.T."/>
        </authorList>
    </citation>
    <scope>NUCLEOTIDE SEQUENCE [LARGE SCALE GENOMIC DNA]</scope>
    <source>
        <strain evidence="2 3">YB392</strain>
    </source>
</reference>
<dbReference type="PANTHER" id="PTHR39600:SF1">
    <property type="entry name" value="PEPTIDASE INHIBITOR I78 FAMILY PROTEIN"/>
    <property type="match status" value="1"/>
</dbReference>
<organism evidence="2 3">
    <name type="scientific">Yarrowia lipolytica</name>
    <name type="common">Candida lipolytica</name>
    <dbReference type="NCBI Taxonomy" id="4952"/>
    <lineage>
        <taxon>Eukaryota</taxon>
        <taxon>Fungi</taxon>
        <taxon>Dikarya</taxon>
        <taxon>Ascomycota</taxon>
        <taxon>Saccharomycotina</taxon>
        <taxon>Dipodascomycetes</taxon>
        <taxon>Dipodascales</taxon>
        <taxon>Dipodascales incertae sedis</taxon>
        <taxon>Yarrowia</taxon>
    </lineage>
</organism>
<gene>
    <name evidence="2" type="ORF">B0I71DRAFT_135560</name>
</gene>
<dbReference type="VEuPathDB" id="FungiDB:YALI1_A18196g"/>
<dbReference type="Pfam" id="PF11720">
    <property type="entry name" value="Inhibitor_I78"/>
    <property type="match status" value="1"/>
</dbReference>
<dbReference type="InterPro" id="IPR021719">
    <property type="entry name" value="Prot_inh_I78"/>
</dbReference>
<dbReference type="AlphaFoldDB" id="A0A371C008"/>
<dbReference type="Proteomes" id="UP000256601">
    <property type="component" value="Unassembled WGS sequence"/>
</dbReference>
<name>A0A371C008_YARLL</name>
<protein>
    <recommendedName>
        <fullName evidence="4">Peptidase inhibitor I78 family-domain-containing protein</fullName>
    </recommendedName>
</protein>
<dbReference type="Gene3D" id="3.30.10.10">
    <property type="entry name" value="Trypsin Inhibitor V, subunit A"/>
    <property type="match status" value="1"/>
</dbReference>
<evidence type="ECO:0000256" key="1">
    <source>
        <dbReference type="SAM" id="SignalP"/>
    </source>
</evidence>
<sequence>MYLLLFLFINSIMNFTQDTQLLDQWQHLVGKKIVSKNDVSELSSSEFYKEDLPQPNRVLGPMSPCTMDFRPNRLNVIVDDNGVCERVDVC</sequence>
<evidence type="ECO:0008006" key="4">
    <source>
        <dbReference type="Google" id="ProtNLM"/>
    </source>
</evidence>
<evidence type="ECO:0000313" key="2">
    <source>
        <dbReference type="EMBL" id="RDW23679.1"/>
    </source>
</evidence>
<dbReference type="EMBL" id="KZ859069">
    <property type="protein sequence ID" value="RDW23679.1"/>
    <property type="molecule type" value="Genomic_DNA"/>
</dbReference>
<proteinExistence type="predicted"/>
<feature type="chain" id="PRO_5030068647" description="Peptidase inhibitor I78 family-domain-containing protein" evidence="1">
    <location>
        <begin position="19"/>
        <end position="90"/>
    </location>
</feature>